<proteinExistence type="predicted"/>
<dbReference type="PANTHER" id="PTHR38666:SF2">
    <property type="entry name" value="FLAGELLAR ASSOCIATED PROTEIN"/>
    <property type="match status" value="1"/>
</dbReference>
<name>A0A1J4MFG7_9CRYT</name>
<evidence type="ECO:0000313" key="2">
    <source>
        <dbReference type="Proteomes" id="UP000186176"/>
    </source>
</evidence>
<dbReference type="InterPro" id="IPR021610">
    <property type="entry name" value="DUF3228"/>
</dbReference>
<gene>
    <name evidence="1" type="ORF">cubi_00579</name>
</gene>
<dbReference type="GeneID" id="39977372"/>
<organism evidence="1 2">
    <name type="scientific">Cryptosporidium ubiquitum</name>
    <dbReference type="NCBI Taxonomy" id="857276"/>
    <lineage>
        <taxon>Eukaryota</taxon>
        <taxon>Sar</taxon>
        <taxon>Alveolata</taxon>
        <taxon>Apicomplexa</taxon>
        <taxon>Conoidasida</taxon>
        <taxon>Coccidia</taxon>
        <taxon>Eucoccidiorida</taxon>
        <taxon>Eimeriorina</taxon>
        <taxon>Cryptosporidiidae</taxon>
        <taxon>Cryptosporidium</taxon>
    </lineage>
</organism>
<sequence length="206" mass="23922">MKLVGINSFALRQFVKGYRGSYIPNISPHDFLRNVNSYIMDNNPTLVDGYADFCKHIFIPNFTEAKNSIVRITDENEKYIKTGYISRRKEEIPVLSRWFPKDSPPASQLTKSRYLDIILYSREQCEKESNAMNCHIENILEESEMDPDWYIISIKAQNESFEVPMEPITILRNTLIEEGGSGIPLKRDSYLESVEFWKEHAIVLSS</sequence>
<accession>A0A1J4MFG7</accession>
<evidence type="ECO:0000313" key="1">
    <source>
        <dbReference type="EMBL" id="OII71772.1"/>
    </source>
</evidence>
<keyword evidence="2" id="KW-1185">Reference proteome</keyword>
<dbReference type="AlphaFoldDB" id="A0A1J4MFG7"/>
<dbReference type="Gene3D" id="3.30.2310.50">
    <property type="entry name" value="Protein of unknown function (DUF3228), domain 1"/>
    <property type="match status" value="2"/>
</dbReference>
<dbReference type="OrthoDB" id="415460at2759"/>
<dbReference type="RefSeq" id="XP_028873391.1">
    <property type="nucleotide sequence ID" value="XM_029017593.1"/>
</dbReference>
<dbReference type="EMBL" id="LRBP01000027">
    <property type="protein sequence ID" value="OII71772.1"/>
    <property type="molecule type" value="Genomic_DNA"/>
</dbReference>
<dbReference type="Pfam" id="PF11539">
    <property type="entry name" value="DUF3228"/>
    <property type="match status" value="1"/>
</dbReference>
<comment type="caution">
    <text evidence="1">The sequence shown here is derived from an EMBL/GenBank/DDBJ whole genome shotgun (WGS) entry which is preliminary data.</text>
</comment>
<reference evidence="1 2" key="1">
    <citation type="submission" date="2016-10" db="EMBL/GenBank/DDBJ databases">
        <title>Reductive evolution of mitochondrial metabolism and differential evolution of invasion-related proteins in Cryptosporidium.</title>
        <authorList>
            <person name="Liu S."/>
            <person name="Roellig D.M."/>
            <person name="Guo Y."/>
            <person name="Li N."/>
            <person name="Frace M.A."/>
            <person name="Tang K."/>
            <person name="Zhang L."/>
            <person name="Feng Y."/>
            <person name="Xiao L."/>
        </authorList>
    </citation>
    <scope>NUCLEOTIDE SEQUENCE [LARGE SCALE GENOMIC DNA]</scope>
    <source>
        <strain evidence="1">39726</strain>
    </source>
</reference>
<dbReference type="Proteomes" id="UP000186176">
    <property type="component" value="Unassembled WGS sequence"/>
</dbReference>
<dbReference type="PANTHER" id="PTHR38666">
    <property type="match status" value="1"/>
</dbReference>
<dbReference type="VEuPathDB" id="CryptoDB:cubi_00579"/>
<protein>
    <submittedName>
        <fullName evidence="1">Uncharacterized protein</fullName>
    </submittedName>
</protein>